<reference evidence="2 3" key="1">
    <citation type="journal article" date="2013" name="PLoS ONE">
        <title>Assembly-driven community genomics of a hypersaline microbial ecosystem.</title>
        <authorList>
            <person name="Podell S."/>
            <person name="Ugalde J.A."/>
            <person name="Narasingarao P."/>
            <person name="Banfield J.F."/>
            <person name="Heidelberg K.B."/>
            <person name="Allen E.E."/>
        </authorList>
    </citation>
    <scope>NUCLEOTIDE SEQUENCE [LARGE SCALE GENOMIC DNA]</scope>
    <source>
        <strain evidence="3">J07HQW2</strain>
    </source>
</reference>
<dbReference type="Proteomes" id="UP000030710">
    <property type="component" value="Unassembled WGS sequence"/>
</dbReference>
<dbReference type="STRING" id="1238425.J07HQW2_01329"/>
<evidence type="ECO:0000313" key="2">
    <source>
        <dbReference type="EMBL" id="ERG94887.1"/>
    </source>
</evidence>
<name>U1PME1_9EURY</name>
<dbReference type="EMBL" id="KE356561">
    <property type="protein sequence ID" value="ERG94887.1"/>
    <property type="molecule type" value="Genomic_DNA"/>
</dbReference>
<accession>U1PME1</accession>
<evidence type="ECO:0000313" key="3">
    <source>
        <dbReference type="Proteomes" id="UP000030710"/>
    </source>
</evidence>
<evidence type="ECO:0008006" key="4">
    <source>
        <dbReference type="Google" id="ProtNLM"/>
    </source>
</evidence>
<sequence length="45" mass="4967">MRVGQTSAIYFAANIFSSVLGFAATVYFTRTLNEDLLGKYFLVVA</sequence>
<gene>
    <name evidence="2" type="ORF">J07HQW2_01329</name>
</gene>
<keyword evidence="1" id="KW-0812">Transmembrane</keyword>
<dbReference type="AlphaFoldDB" id="U1PME1"/>
<dbReference type="HOGENOM" id="CLU_3225886_0_0_2"/>
<keyword evidence="1" id="KW-1133">Transmembrane helix</keyword>
<evidence type="ECO:0000256" key="1">
    <source>
        <dbReference type="SAM" id="Phobius"/>
    </source>
</evidence>
<feature type="transmembrane region" description="Helical" evidence="1">
    <location>
        <begin position="7"/>
        <end position="28"/>
    </location>
</feature>
<organism evidence="2 3">
    <name type="scientific">Haloquadratum walsbyi J07HQW2</name>
    <dbReference type="NCBI Taxonomy" id="1238425"/>
    <lineage>
        <taxon>Archaea</taxon>
        <taxon>Methanobacteriati</taxon>
        <taxon>Methanobacteriota</taxon>
        <taxon>Stenosarchaea group</taxon>
        <taxon>Halobacteria</taxon>
        <taxon>Halobacteriales</taxon>
        <taxon>Haloferacaceae</taxon>
        <taxon>Haloquadratum</taxon>
    </lineage>
</organism>
<keyword evidence="1" id="KW-0472">Membrane</keyword>
<feature type="non-terminal residue" evidence="2">
    <location>
        <position position="45"/>
    </location>
</feature>
<protein>
    <recommendedName>
        <fullName evidence="4">Polysaccharide biosynthesis protein</fullName>
    </recommendedName>
</protein>
<proteinExistence type="predicted"/>